<evidence type="ECO:0000256" key="2">
    <source>
        <dbReference type="ARBA" id="ARBA00006411"/>
    </source>
</evidence>
<gene>
    <name evidence="6" type="ORF">ATK36_3116</name>
</gene>
<evidence type="ECO:0000256" key="3">
    <source>
        <dbReference type="ARBA" id="ARBA00022490"/>
    </source>
</evidence>
<organism evidence="6 7">
    <name type="scientific">Amycolatopsis sulphurea</name>
    <dbReference type="NCBI Taxonomy" id="76022"/>
    <lineage>
        <taxon>Bacteria</taxon>
        <taxon>Bacillati</taxon>
        <taxon>Actinomycetota</taxon>
        <taxon>Actinomycetes</taxon>
        <taxon>Pseudonocardiales</taxon>
        <taxon>Pseudonocardiaceae</taxon>
        <taxon>Amycolatopsis</taxon>
    </lineage>
</organism>
<keyword evidence="7" id="KW-1185">Reference proteome</keyword>
<dbReference type="Proteomes" id="UP000243542">
    <property type="component" value="Unassembled WGS sequence"/>
</dbReference>
<keyword evidence="3" id="KW-0963">Cytoplasm</keyword>
<evidence type="ECO:0000313" key="6">
    <source>
        <dbReference type="EMBL" id="PFG48042.1"/>
    </source>
</evidence>
<keyword evidence="4" id="KW-0143">Chaperone</keyword>
<sequence>MPYSFSLSPAAVDLLLAELGLGQAPVPFTVPHVGITTGERAAIRDAVFRDLDGRGLLRRGSLDDDIALALRTFARPAVAVSAAAQLHGEQLFARVASSGQYAVLVRQDGGMFAFEEVRPTNIVPVIVDLLPLTPAAPGQSVTVVRPAKKQRQGDSYDPFAGVSAPRTHNPQLRAAERIFEKPRLGVGEFSMYVRDENGRERALPPLAWFDTEAGRYLLSTRDSGDGDRWLTYSPADNARIAQQLFTQLEGYSVNA</sequence>
<evidence type="ECO:0000256" key="4">
    <source>
        <dbReference type="ARBA" id="ARBA00023186"/>
    </source>
</evidence>
<name>A0A2A9FBW1_9PSEU</name>
<evidence type="ECO:0000256" key="1">
    <source>
        <dbReference type="ARBA" id="ARBA00004496"/>
    </source>
</evidence>
<comment type="subcellular location">
    <subcellularLocation>
        <location evidence="1">Cytoplasm</location>
    </subcellularLocation>
</comment>
<evidence type="ECO:0000256" key="5">
    <source>
        <dbReference type="SAM" id="MobiDB-lite"/>
    </source>
</evidence>
<dbReference type="EMBL" id="PDJK01000002">
    <property type="protein sequence ID" value="PFG48042.1"/>
    <property type="molecule type" value="Genomic_DNA"/>
</dbReference>
<proteinExistence type="inferred from homology"/>
<feature type="region of interest" description="Disordered" evidence="5">
    <location>
        <begin position="141"/>
        <end position="166"/>
    </location>
</feature>
<comment type="caution">
    <text evidence="6">The sequence shown here is derived from an EMBL/GenBank/DDBJ whole genome shotgun (WGS) entry which is preliminary data.</text>
</comment>
<comment type="similarity">
    <text evidence="2">Belongs to the EspG family.</text>
</comment>
<evidence type="ECO:0000313" key="7">
    <source>
        <dbReference type="Proteomes" id="UP000243542"/>
    </source>
</evidence>
<reference evidence="6 7" key="1">
    <citation type="submission" date="2017-10" db="EMBL/GenBank/DDBJ databases">
        <title>Sequencing the genomes of 1000 actinobacteria strains.</title>
        <authorList>
            <person name="Klenk H.-P."/>
        </authorList>
    </citation>
    <scope>NUCLEOTIDE SEQUENCE [LARGE SCALE GENOMIC DNA]</scope>
    <source>
        <strain evidence="6 7">DSM 46092</strain>
    </source>
</reference>
<dbReference type="InterPro" id="IPR025734">
    <property type="entry name" value="EspG"/>
</dbReference>
<dbReference type="RefSeq" id="WP_098512110.1">
    <property type="nucleotide sequence ID" value="NZ_JBIAKZ010000017.1"/>
</dbReference>
<accession>A0A2A9FBW1</accession>
<protein>
    <submittedName>
        <fullName evidence="6">ESAT-6 protein secretion system EspG family protein</fullName>
    </submittedName>
</protein>
<dbReference type="Pfam" id="PF14011">
    <property type="entry name" value="ESX-1_EspG"/>
    <property type="match status" value="1"/>
</dbReference>
<dbReference type="AlphaFoldDB" id="A0A2A9FBW1"/>